<feature type="transmembrane region" description="Helical" evidence="1">
    <location>
        <begin position="32"/>
        <end position="65"/>
    </location>
</feature>
<dbReference type="RefSeq" id="WP_248360427.1">
    <property type="nucleotide sequence ID" value="NZ_AP025591.1"/>
</dbReference>
<organism evidence="2 3">
    <name type="scientific">Anaeromyxobacter oryzae</name>
    <dbReference type="NCBI Taxonomy" id="2918170"/>
    <lineage>
        <taxon>Bacteria</taxon>
        <taxon>Pseudomonadati</taxon>
        <taxon>Myxococcota</taxon>
        <taxon>Myxococcia</taxon>
        <taxon>Myxococcales</taxon>
        <taxon>Cystobacterineae</taxon>
        <taxon>Anaeromyxobacteraceae</taxon>
        <taxon>Anaeromyxobacter</taxon>
    </lineage>
</organism>
<evidence type="ECO:0000313" key="3">
    <source>
        <dbReference type="Proteomes" id="UP001162891"/>
    </source>
</evidence>
<evidence type="ECO:0000313" key="2">
    <source>
        <dbReference type="EMBL" id="BDG02739.1"/>
    </source>
</evidence>
<proteinExistence type="predicted"/>
<sequence length="112" mass="11827">MYARWGSFAVGLGLVLAPLVLGYGAVEPILHHVAVGLLVCIATLAALEWPPARFALALPALWLVWSARSTSDRSAAVVEIASGVLLVVLALFPSARFDRAAAEREHRAGARA</sequence>
<keyword evidence="1" id="KW-0472">Membrane</keyword>
<keyword evidence="3" id="KW-1185">Reference proteome</keyword>
<gene>
    <name evidence="2" type="ORF">AMOR_17350</name>
</gene>
<accession>A0ABM7WTB4</accession>
<reference evidence="3" key="1">
    <citation type="journal article" date="2022" name="Int. J. Syst. Evol. Microbiol.">
        <title>Anaeromyxobacter oryzae sp. nov., Anaeromyxobacter diazotrophicus sp. nov. and Anaeromyxobacter paludicola sp. nov., isolated from paddy soils.</title>
        <authorList>
            <person name="Itoh H."/>
            <person name="Xu Z."/>
            <person name="Mise K."/>
            <person name="Masuda Y."/>
            <person name="Ushijima N."/>
            <person name="Hayakawa C."/>
            <person name="Shiratori Y."/>
            <person name="Senoo K."/>
        </authorList>
    </citation>
    <scope>NUCLEOTIDE SEQUENCE [LARGE SCALE GENOMIC DNA]</scope>
    <source>
        <strain evidence="3">Red232</strain>
    </source>
</reference>
<keyword evidence="1" id="KW-0812">Transmembrane</keyword>
<dbReference type="Proteomes" id="UP001162891">
    <property type="component" value="Chromosome"/>
</dbReference>
<keyword evidence="1" id="KW-1133">Transmembrane helix</keyword>
<evidence type="ECO:0000256" key="1">
    <source>
        <dbReference type="SAM" id="Phobius"/>
    </source>
</evidence>
<name>A0ABM7WTB4_9BACT</name>
<dbReference type="EMBL" id="AP025591">
    <property type="protein sequence ID" value="BDG02739.1"/>
    <property type="molecule type" value="Genomic_DNA"/>
</dbReference>
<evidence type="ECO:0008006" key="4">
    <source>
        <dbReference type="Google" id="ProtNLM"/>
    </source>
</evidence>
<feature type="transmembrane region" description="Helical" evidence="1">
    <location>
        <begin position="77"/>
        <end position="95"/>
    </location>
</feature>
<protein>
    <recommendedName>
        <fullName evidence="4">SPW repeat-containing protein</fullName>
    </recommendedName>
</protein>